<dbReference type="EMBL" id="LT981265">
    <property type="protein sequence ID" value="SPC33800.1"/>
    <property type="molecule type" value="Genomic_DNA"/>
</dbReference>
<protein>
    <submittedName>
        <fullName evidence="2">Uncharacterized protein</fullName>
    </submittedName>
</protein>
<feature type="transmembrane region" description="Helical" evidence="1">
    <location>
        <begin position="32"/>
        <end position="50"/>
    </location>
</feature>
<dbReference type="Proteomes" id="UP000236248">
    <property type="component" value="Chromosome NCAV"/>
</dbReference>
<dbReference type="RefSeq" id="WP_103287404.1">
    <property type="nucleotide sequence ID" value="NZ_LT981265.1"/>
</dbReference>
<keyword evidence="1" id="KW-0812">Transmembrane</keyword>
<sequence length="307" mass="33972">MTEQVEDKRYKYVAHHPQASIIRLNRHDIRRLTFALPMLVVGGIALLFSYIYTSLILTFIGLGLTFWGSVIYYITSSRYYPAHLFRAVVEAYSKSIDSTLSSLGYNIDITKAVLFYPRQLRLGGFTQGYIFVNKDGIMQKGNIIQLGQYLEGWDGQGSNGGSSNTIGSKDTSARGETPAAVSQYSGMLIKAPAQGLIDLFESRLDSNFALMSMDELSMSIERLLIEEFMLADRVEISREDDTVRVTVKGRDTAMICSSMHGISTALCPICSSIALAVSKSTGKAVMVKESSIGKRRVDTVYSLLEMV</sequence>
<proteinExistence type="predicted"/>
<name>A0A2K5AQ86_9ARCH</name>
<dbReference type="GeneID" id="41594690"/>
<organism evidence="2 3">
    <name type="scientific">Candidatus Nitrosocaldus cavascurensis</name>
    <dbReference type="NCBI Taxonomy" id="2058097"/>
    <lineage>
        <taxon>Archaea</taxon>
        <taxon>Nitrososphaerota</taxon>
        <taxon>Nitrososphaeria</taxon>
        <taxon>Candidatus Nitrosocaldales</taxon>
        <taxon>Candidatus Nitrosocaldaceae</taxon>
        <taxon>Candidatus Nitrosocaldus</taxon>
    </lineage>
</organism>
<evidence type="ECO:0000313" key="2">
    <source>
        <dbReference type="EMBL" id="SPC33800.1"/>
    </source>
</evidence>
<reference evidence="3" key="1">
    <citation type="submission" date="2018-01" db="EMBL/GenBank/DDBJ databases">
        <authorList>
            <person name="Kerou L M."/>
        </authorList>
    </citation>
    <scope>NUCLEOTIDE SEQUENCE [LARGE SCALE GENOMIC DNA]</scope>
    <source>
        <strain evidence="3">SCU2</strain>
    </source>
</reference>
<dbReference type="KEGG" id="ncv:NCAV_0607"/>
<keyword evidence="1" id="KW-0472">Membrane</keyword>
<evidence type="ECO:0000313" key="3">
    <source>
        <dbReference type="Proteomes" id="UP000236248"/>
    </source>
</evidence>
<keyword evidence="1" id="KW-1133">Transmembrane helix</keyword>
<accession>A0A2K5AQ86</accession>
<gene>
    <name evidence="2" type="ORF">NCAV_0607</name>
</gene>
<evidence type="ECO:0000256" key="1">
    <source>
        <dbReference type="SAM" id="Phobius"/>
    </source>
</evidence>
<keyword evidence="3" id="KW-1185">Reference proteome</keyword>
<dbReference type="AlphaFoldDB" id="A0A2K5AQ86"/>
<feature type="transmembrane region" description="Helical" evidence="1">
    <location>
        <begin position="56"/>
        <end position="75"/>
    </location>
</feature>